<gene>
    <name evidence="2" type="ORF">ALC60_01662</name>
</gene>
<proteinExistence type="predicted"/>
<protein>
    <submittedName>
        <fullName evidence="2">Uncharacterized protein</fullName>
    </submittedName>
</protein>
<sequence>MVYVLEVGMMAKETPEASRPPTKYQCLGMILMSERAEPPIRPTKSSMETIDTDGVGGVGDEDDEIDGIFEQAEIEEFVLLILLVVLVSLQLSHRRLPGERAGDGVQCQRGRTFCVQNRQRATVIRCTDVIERRRAGRVQR</sequence>
<name>A0A151XG33_9HYME</name>
<evidence type="ECO:0000256" key="1">
    <source>
        <dbReference type="SAM" id="MobiDB-lite"/>
    </source>
</evidence>
<organism evidence="2 3">
    <name type="scientific">Mycetomoellerius zeteki</name>
    <dbReference type="NCBI Taxonomy" id="64791"/>
    <lineage>
        <taxon>Eukaryota</taxon>
        <taxon>Metazoa</taxon>
        <taxon>Ecdysozoa</taxon>
        <taxon>Arthropoda</taxon>
        <taxon>Hexapoda</taxon>
        <taxon>Insecta</taxon>
        <taxon>Pterygota</taxon>
        <taxon>Neoptera</taxon>
        <taxon>Endopterygota</taxon>
        <taxon>Hymenoptera</taxon>
        <taxon>Apocrita</taxon>
        <taxon>Aculeata</taxon>
        <taxon>Formicoidea</taxon>
        <taxon>Formicidae</taxon>
        <taxon>Myrmicinae</taxon>
        <taxon>Mycetomoellerius</taxon>
    </lineage>
</organism>
<dbReference type="EMBL" id="KQ982174">
    <property type="protein sequence ID" value="KYQ59352.1"/>
    <property type="molecule type" value="Genomic_DNA"/>
</dbReference>
<reference evidence="2 3" key="1">
    <citation type="submission" date="2015-09" db="EMBL/GenBank/DDBJ databases">
        <title>Trachymyrmex zeteki WGS genome.</title>
        <authorList>
            <person name="Nygaard S."/>
            <person name="Hu H."/>
            <person name="Boomsma J."/>
            <person name="Zhang G."/>
        </authorList>
    </citation>
    <scope>NUCLEOTIDE SEQUENCE [LARGE SCALE GENOMIC DNA]</scope>
    <source>
        <strain evidence="2">Tzet28-1</strain>
        <tissue evidence="2">Whole body</tissue>
    </source>
</reference>
<feature type="region of interest" description="Disordered" evidence="1">
    <location>
        <begin position="38"/>
        <end position="62"/>
    </location>
</feature>
<evidence type="ECO:0000313" key="2">
    <source>
        <dbReference type="EMBL" id="KYQ59352.1"/>
    </source>
</evidence>
<evidence type="ECO:0000313" key="3">
    <source>
        <dbReference type="Proteomes" id="UP000075809"/>
    </source>
</evidence>
<dbReference type="Proteomes" id="UP000075809">
    <property type="component" value="Unassembled WGS sequence"/>
</dbReference>
<keyword evidence="3" id="KW-1185">Reference proteome</keyword>
<accession>A0A151XG33</accession>
<dbReference type="AlphaFoldDB" id="A0A151XG33"/>